<gene>
    <name evidence="1" type="ORF">SAMN04488087_0481</name>
</gene>
<protein>
    <recommendedName>
        <fullName evidence="3">LPS export ABC transporter protein LptC</fullName>
    </recommendedName>
</protein>
<evidence type="ECO:0008006" key="3">
    <source>
        <dbReference type="Google" id="ProtNLM"/>
    </source>
</evidence>
<evidence type="ECO:0000313" key="2">
    <source>
        <dbReference type="Proteomes" id="UP000185812"/>
    </source>
</evidence>
<dbReference type="RefSeq" id="WP_072714342.1">
    <property type="nucleotide sequence ID" value="NZ_FRAU01000001.1"/>
</dbReference>
<sequence>MNCLPLLLLSSLLLVASCRQPPPPELKAAVQAEQEPRQESWQVDYRLSLEGKPRARLLAAHLIRQEYPESTYVVLEGSADEPVRGWIFTPEGDSGAAFQARRVIYYEHDRRFEAEGAVEVITPEGRRLLTERLRWLEDQERLQAPGFVRLLSPDEQVEGFELDADEQLTSYRLRRVTGRVVIEEASANE</sequence>
<keyword evidence="2" id="KW-1185">Reference proteome</keyword>
<dbReference type="OrthoDB" id="1427074at2"/>
<dbReference type="EMBL" id="FRAU01000001">
    <property type="protein sequence ID" value="SHK15783.1"/>
    <property type="molecule type" value="Genomic_DNA"/>
</dbReference>
<proteinExistence type="predicted"/>
<evidence type="ECO:0000313" key="1">
    <source>
        <dbReference type="EMBL" id="SHK15783.1"/>
    </source>
</evidence>
<accession>A0A1M6Q6P2</accession>
<reference evidence="2" key="1">
    <citation type="submission" date="2016-11" db="EMBL/GenBank/DDBJ databases">
        <authorList>
            <person name="Varghese N."/>
            <person name="Submissions S."/>
        </authorList>
    </citation>
    <scope>NUCLEOTIDE SEQUENCE [LARGE SCALE GENOMIC DNA]</scope>
    <source>
        <strain evidence="2">DSM 22212</strain>
    </source>
</reference>
<dbReference type="STRING" id="633813.SAMN04488087_0481"/>
<dbReference type="AlphaFoldDB" id="A0A1M6Q6P2"/>
<name>A0A1M6Q6P2_9BACT</name>
<dbReference type="Proteomes" id="UP000185812">
    <property type="component" value="Unassembled WGS sequence"/>
</dbReference>
<organism evidence="1 2">
    <name type="scientific">Rhodothermus profundi</name>
    <dbReference type="NCBI Taxonomy" id="633813"/>
    <lineage>
        <taxon>Bacteria</taxon>
        <taxon>Pseudomonadati</taxon>
        <taxon>Rhodothermota</taxon>
        <taxon>Rhodothermia</taxon>
        <taxon>Rhodothermales</taxon>
        <taxon>Rhodothermaceae</taxon>
        <taxon>Rhodothermus</taxon>
    </lineage>
</organism>